<gene>
    <name evidence="8" type="ORF">HA299_05990</name>
</gene>
<evidence type="ECO:0000256" key="3">
    <source>
        <dbReference type="ARBA" id="ARBA00023110"/>
    </source>
</evidence>
<dbReference type="Gene3D" id="3.10.50.40">
    <property type="match status" value="1"/>
</dbReference>
<proteinExistence type="inferred from homology"/>
<keyword evidence="4 5" id="KW-0413">Isomerase</keyword>
<comment type="caution">
    <text evidence="8">The sequence shown here is derived from an EMBL/GenBank/DDBJ whole genome shotgun (WGS) entry which is preliminary data.</text>
</comment>
<evidence type="ECO:0000256" key="4">
    <source>
        <dbReference type="ARBA" id="ARBA00023235"/>
    </source>
</evidence>
<dbReference type="PANTHER" id="PTHR47861">
    <property type="entry name" value="FKBP-TYPE PEPTIDYL-PROLYL CIS-TRANS ISOMERASE SLYD"/>
    <property type="match status" value="1"/>
</dbReference>
<dbReference type="Pfam" id="PF00254">
    <property type="entry name" value="FKBP_C"/>
    <property type="match status" value="1"/>
</dbReference>
<evidence type="ECO:0000256" key="2">
    <source>
        <dbReference type="ARBA" id="ARBA00006577"/>
    </source>
</evidence>
<reference evidence="8" key="1">
    <citation type="journal article" date="2020" name="bioRxiv">
        <title>A rank-normalized archaeal taxonomy based on genome phylogeny resolves widespread incomplete and uneven classifications.</title>
        <authorList>
            <person name="Rinke C."/>
            <person name="Chuvochina M."/>
            <person name="Mussig A.J."/>
            <person name="Chaumeil P.-A."/>
            <person name="Waite D.W."/>
            <person name="Whitman W.B."/>
            <person name="Parks D.H."/>
            <person name="Hugenholtz P."/>
        </authorList>
    </citation>
    <scope>NUCLEOTIDE SEQUENCE</scope>
    <source>
        <strain evidence="8">UBA12518</strain>
    </source>
</reference>
<keyword evidence="3 5" id="KW-0697">Rotamase</keyword>
<dbReference type="PANTHER" id="PTHR47861:SF2">
    <property type="entry name" value="LONG-TYPE PEPTIDYL-PROLYL CIS-TRANS ISOMERASE"/>
    <property type="match status" value="1"/>
</dbReference>
<dbReference type="Proteomes" id="UP000600363">
    <property type="component" value="Unassembled WGS sequence"/>
</dbReference>
<evidence type="ECO:0000256" key="5">
    <source>
        <dbReference type="PROSITE-ProRule" id="PRU00277"/>
    </source>
</evidence>
<evidence type="ECO:0000313" key="8">
    <source>
        <dbReference type="EMBL" id="HIH70143.1"/>
    </source>
</evidence>
<dbReference type="GO" id="GO:0003755">
    <property type="term" value="F:peptidyl-prolyl cis-trans isomerase activity"/>
    <property type="evidence" value="ECO:0007669"/>
    <property type="project" value="UniProtKB-UniRule"/>
</dbReference>
<evidence type="ECO:0000256" key="6">
    <source>
        <dbReference type="RuleBase" id="RU003915"/>
    </source>
</evidence>
<dbReference type="Pfam" id="PF22199">
    <property type="entry name" value="FKBP26_IF"/>
    <property type="match status" value="1"/>
</dbReference>
<dbReference type="Pfam" id="PF18046">
    <property type="entry name" value="FKBP26_C"/>
    <property type="match status" value="1"/>
</dbReference>
<name>A0A832VXW0_9EURY</name>
<dbReference type="AlphaFoldDB" id="A0A832VXW0"/>
<dbReference type="InterPro" id="IPR054016">
    <property type="entry name" value="FKBP26_IF"/>
</dbReference>
<feature type="domain" description="PPIase FKBP-type" evidence="7">
    <location>
        <begin position="6"/>
        <end position="106"/>
    </location>
</feature>
<dbReference type="SUPFAM" id="SSF54534">
    <property type="entry name" value="FKBP-like"/>
    <property type="match status" value="1"/>
</dbReference>
<dbReference type="EMBL" id="DUIH01000021">
    <property type="protein sequence ID" value="HIH70143.1"/>
    <property type="molecule type" value="Genomic_DNA"/>
</dbReference>
<dbReference type="InterPro" id="IPR040825">
    <property type="entry name" value="FKBP26_C"/>
</dbReference>
<comment type="catalytic activity">
    <reaction evidence="1 5 6">
        <text>[protein]-peptidylproline (omega=180) = [protein]-peptidylproline (omega=0)</text>
        <dbReference type="Rhea" id="RHEA:16237"/>
        <dbReference type="Rhea" id="RHEA-COMP:10747"/>
        <dbReference type="Rhea" id="RHEA-COMP:10748"/>
        <dbReference type="ChEBI" id="CHEBI:83833"/>
        <dbReference type="ChEBI" id="CHEBI:83834"/>
        <dbReference type="EC" id="5.2.1.8"/>
    </reaction>
</comment>
<dbReference type="EC" id="5.2.1.8" evidence="6"/>
<evidence type="ECO:0000259" key="7">
    <source>
        <dbReference type="PROSITE" id="PS50059"/>
    </source>
</evidence>
<organism evidence="8 9">
    <name type="scientific">Methermicoccus shengliensis</name>
    <dbReference type="NCBI Taxonomy" id="660064"/>
    <lineage>
        <taxon>Archaea</taxon>
        <taxon>Methanobacteriati</taxon>
        <taxon>Methanobacteriota</taxon>
        <taxon>Stenosarchaea group</taxon>
        <taxon>Methanomicrobia</taxon>
        <taxon>Methanosarcinales</taxon>
        <taxon>Methermicoccaceae</taxon>
        <taxon>Methermicoccus</taxon>
    </lineage>
</organism>
<comment type="similarity">
    <text evidence="2 6">Belongs to the FKBP-type PPIase family.</text>
</comment>
<sequence>MAIEEGDFVRITYTGKLEDGSVFDTTDEELAKSEGIYSENARYGGDVVVVGAGHVIKGLEEDMVGKEVGYEGSIVVPPEKGFGERSPELVKVYSITKFENPREGMRVNIDGNIGTITRIVGRRVRVDFNHPLAGKTLHYSYRIEEKVEDDVEKVKGLIALHIPEDLDVRIEDGTVRITVPEKLTFDLRWLRSKAWIARQILEKVGMEKVVFEEVYPAEAGEQREAGEQKHT</sequence>
<evidence type="ECO:0000256" key="1">
    <source>
        <dbReference type="ARBA" id="ARBA00000971"/>
    </source>
</evidence>
<evidence type="ECO:0000313" key="9">
    <source>
        <dbReference type="Proteomes" id="UP000600363"/>
    </source>
</evidence>
<accession>A0A832VXW0</accession>
<dbReference type="InterPro" id="IPR001179">
    <property type="entry name" value="PPIase_FKBP_dom"/>
</dbReference>
<dbReference type="Gene3D" id="2.40.10.330">
    <property type="match status" value="1"/>
</dbReference>
<protein>
    <recommendedName>
        <fullName evidence="6">Peptidyl-prolyl cis-trans isomerase</fullName>
        <ecNumber evidence="6">5.2.1.8</ecNumber>
    </recommendedName>
</protein>
<dbReference type="Gene3D" id="3.30.70.2210">
    <property type="match status" value="1"/>
</dbReference>
<dbReference type="PROSITE" id="PS50059">
    <property type="entry name" value="FKBP_PPIASE"/>
    <property type="match status" value="1"/>
</dbReference>
<dbReference type="InterPro" id="IPR046357">
    <property type="entry name" value="PPIase_dom_sf"/>
</dbReference>
<dbReference type="InterPro" id="IPR048261">
    <property type="entry name" value="SlpA/SlyD-like_ins_sf"/>
</dbReference>